<dbReference type="InterPro" id="IPR022452">
    <property type="entry name" value="MqsA"/>
</dbReference>
<dbReference type="RefSeq" id="WP_019383557.1">
    <property type="nucleotide sequence ID" value="NZ_RCHE01000050.1"/>
</dbReference>
<evidence type="ECO:0000313" key="1">
    <source>
        <dbReference type="EMBL" id="RLL39427.1"/>
    </source>
</evidence>
<comment type="caution">
    <text evidence="1">The sequence shown here is derived from an EMBL/GenBank/DDBJ whole genome shotgun (WGS) entry which is preliminary data.</text>
</comment>
<organism evidence="1 2">
    <name type="scientific">Acinetobacter cumulans</name>
    <dbReference type="NCBI Taxonomy" id="2136182"/>
    <lineage>
        <taxon>Bacteria</taxon>
        <taxon>Pseudomonadati</taxon>
        <taxon>Pseudomonadota</taxon>
        <taxon>Gammaproteobacteria</taxon>
        <taxon>Moraxellales</taxon>
        <taxon>Moraxellaceae</taxon>
        <taxon>Acinetobacter</taxon>
    </lineage>
</organism>
<dbReference type="NCBIfam" id="TIGR03830">
    <property type="entry name" value="CxxCG_CxxCG_HTH"/>
    <property type="match status" value="1"/>
</dbReference>
<sequence length="188" mass="21372">MSNRTCEMCDQGLLIKTNVIDNVDFKDKVLRVHSAFLQCNFCGCIELSDEYAKQNNRALNLAKKEALGLLVGEKIRLVREKLNLTQSEASILFGGGKLAFTKYEHDDVIQSKAMNTLIEAADQVPEFFKYLVSKSELSASSKEKFQDNYVDIHLNVDYRERPSLYVMSNSHNFETDANGYIELKEEVA</sequence>
<evidence type="ECO:0000313" key="2">
    <source>
        <dbReference type="Proteomes" id="UP000273105"/>
    </source>
</evidence>
<accession>A0ABX9U2W6</accession>
<dbReference type="Gene3D" id="1.10.260.40">
    <property type="entry name" value="lambda repressor-like DNA-binding domains"/>
    <property type="match status" value="1"/>
</dbReference>
<gene>
    <name evidence="1" type="ORF">D9K79_15520</name>
</gene>
<dbReference type="InterPro" id="IPR010982">
    <property type="entry name" value="Lambda_DNA-bd_dom_sf"/>
</dbReference>
<name>A0ABX9U2W6_9GAMM</name>
<reference evidence="1 2" key="1">
    <citation type="submission" date="2018-09" db="EMBL/GenBank/DDBJ databases">
        <title>The draft genome of Acinetobacter sp. strains.</title>
        <authorList>
            <person name="Qin J."/>
            <person name="Feng Y."/>
            <person name="Zong Z."/>
        </authorList>
    </citation>
    <scope>NUCLEOTIDE SEQUENCE [LARGE SCALE GENOMIC DNA]</scope>
    <source>
        <strain evidence="1 2">WCHAc060001</strain>
    </source>
</reference>
<dbReference type="InterPro" id="IPR032758">
    <property type="entry name" value="MqsA/HigA-2"/>
</dbReference>
<proteinExistence type="predicted"/>
<dbReference type="Proteomes" id="UP000273105">
    <property type="component" value="Unassembled WGS sequence"/>
</dbReference>
<dbReference type="EMBL" id="RCHE01000050">
    <property type="protein sequence ID" value="RLL39427.1"/>
    <property type="molecule type" value="Genomic_DNA"/>
</dbReference>
<dbReference type="Pfam" id="PF15731">
    <property type="entry name" value="MqsA_antitoxin"/>
    <property type="match status" value="1"/>
</dbReference>
<protein>
    <submittedName>
        <fullName evidence="1">Type II toxin-antitoxin system MqsA family antitoxin</fullName>
    </submittedName>
</protein>
<keyword evidence="2" id="KW-1185">Reference proteome</keyword>